<feature type="transmembrane region" description="Helical" evidence="1">
    <location>
        <begin position="195"/>
        <end position="214"/>
    </location>
</feature>
<keyword evidence="1" id="KW-1133">Transmembrane helix</keyword>
<dbReference type="PANTHER" id="PTHR38454:SF1">
    <property type="entry name" value="INTEGRAL MEMBRANE PROTEIN"/>
    <property type="match status" value="1"/>
</dbReference>
<dbReference type="RefSeq" id="WP_131850460.1">
    <property type="nucleotide sequence ID" value="NZ_SKFH01000002.1"/>
</dbReference>
<feature type="transmembrane region" description="Helical" evidence="1">
    <location>
        <begin position="9"/>
        <end position="26"/>
    </location>
</feature>
<evidence type="ECO:0000313" key="3">
    <source>
        <dbReference type="Proteomes" id="UP000295164"/>
    </source>
</evidence>
<feature type="transmembrane region" description="Helical" evidence="1">
    <location>
        <begin position="345"/>
        <end position="364"/>
    </location>
</feature>
<evidence type="ECO:0000313" key="2">
    <source>
        <dbReference type="EMBL" id="TCZ74414.1"/>
    </source>
</evidence>
<feature type="transmembrane region" description="Helical" evidence="1">
    <location>
        <begin position="221"/>
        <end position="244"/>
    </location>
</feature>
<accession>A0A4R4E4A1</accession>
<keyword evidence="3" id="KW-1185">Reference proteome</keyword>
<organism evidence="2 3">
    <name type="scientific">Flaviaesturariibacter aridisoli</name>
    <dbReference type="NCBI Taxonomy" id="2545761"/>
    <lineage>
        <taxon>Bacteria</taxon>
        <taxon>Pseudomonadati</taxon>
        <taxon>Bacteroidota</taxon>
        <taxon>Chitinophagia</taxon>
        <taxon>Chitinophagales</taxon>
        <taxon>Chitinophagaceae</taxon>
        <taxon>Flaviaestuariibacter</taxon>
    </lineage>
</organism>
<feature type="transmembrane region" description="Helical" evidence="1">
    <location>
        <begin position="531"/>
        <end position="548"/>
    </location>
</feature>
<feature type="transmembrane region" description="Helical" evidence="1">
    <location>
        <begin position="371"/>
        <end position="395"/>
    </location>
</feature>
<dbReference type="EMBL" id="SKFH01000002">
    <property type="protein sequence ID" value="TCZ74414.1"/>
    <property type="molecule type" value="Genomic_DNA"/>
</dbReference>
<keyword evidence="1" id="KW-0472">Membrane</keyword>
<feature type="transmembrane region" description="Helical" evidence="1">
    <location>
        <begin position="446"/>
        <end position="463"/>
    </location>
</feature>
<sequence>MKKGLLSKLLPHLVAVVVFLIVAVLYCKPALQGMVLSQHDVTQWKGSIHQSELYKETHGKLPLWTNSMFSGMPAFQIGSPGNNFVPWLVHGILTLYLPAPIQFFFLACLCFYILCLCLRINPWIGIFGSLSFAYATYNPVIISVGHDTKMWSIAYMPALLGSILLIFNRRYWLGAGLTALFTSVLVAMNHPQIDYYLFLTLGIMTLFFAVRWILEKQYIHLFKALGLTLVAGGIGLLVNAVMILSTYEYQKETIRGTASEITGTKQGDAAEGLTKDYAFSYSLGLAEPVTMFLPHAFGANTPSGSPGARPVMDEEKSKTAEFLSERGQAAQGISYYWGNLGVTSGPPYVGIVVSLLALLGFFILDNRHRWWVLAATVIAILMSWGSSFLGFNTFLYEHLPMYNKFRAPSMILVIPQLLFPFMAVLTLDKLATTDFAVLKPRLKQGLIGIGALFVLFFLIYFGVDFMGENDKSEMASALQNPQQAEGVRQYFAALKADRQSLFLGDIFRALGFGIAAAALVWLLIKRTLQPVLVFAGFALLTLVDLLPIDHKYINGDSFIEDSAGEVTFSTTDADKQILADKSYFRVFDVSGNAFADARASYHYNSVGGYHAVKLRLYQDLIENQLAKGNMAVVNMLNVKYFIQKDQAGNTTNLQQNTGALGPVWFVRNLAFVKDAKTEMSALDHFNPRDTAFIRESYRNAAGPATQFSGEGTIVLEKNDNDAITYNSNSPAAQFAVFSEIYYAAGWKAFVDGKETPIVKVDYALRGLPIAAGTHKIEFRFEPQGFIRGHQITTICQVLLIVLLLAGIFLEWRARHRESLPA</sequence>
<dbReference type="InterPro" id="IPR018580">
    <property type="entry name" value="Uncharacterised_YfhO"/>
</dbReference>
<feature type="transmembrane region" description="Helical" evidence="1">
    <location>
        <begin position="172"/>
        <end position="189"/>
    </location>
</feature>
<keyword evidence="1" id="KW-0812">Transmembrane</keyword>
<dbReference type="PANTHER" id="PTHR38454">
    <property type="entry name" value="INTEGRAL MEMBRANE PROTEIN-RELATED"/>
    <property type="match status" value="1"/>
</dbReference>
<name>A0A4R4E4A1_9BACT</name>
<dbReference type="Proteomes" id="UP000295164">
    <property type="component" value="Unassembled WGS sequence"/>
</dbReference>
<evidence type="ECO:0008006" key="4">
    <source>
        <dbReference type="Google" id="ProtNLM"/>
    </source>
</evidence>
<dbReference type="OrthoDB" id="9772884at2"/>
<feature type="transmembrane region" description="Helical" evidence="1">
    <location>
        <begin position="150"/>
        <end position="167"/>
    </location>
</feature>
<reference evidence="2 3" key="1">
    <citation type="submission" date="2019-03" db="EMBL/GenBank/DDBJ databases">
        <authorList>
            <person name="Kim M.K.M."/>
        </authorList>
    </citation>
    <scope>NUCLEOTIDE SEQUENCE [LARGE SCALE GENOMIC DNA]</scope>
    <source>
        <strain evidence="2 3">17J68-15</strain>
    </source>
</reference>
<proteinExistence type="predicted"/>
<protein>
    <recommendedName>
        <fullName evidence="4">YfhO family protein</fullName>
    </recommendedName>
</protein>
<dbReference type="Pfam" id="PF09586">
    <property type="entry name" value="YfhO"/>
    <property type="match status" value="1"/>
</dbReference>
<dbReference type="AlphaFoldDB" id="A0A4R4E4A1"/>
<evidence type="ECO:0000256" key="1">
    <source>
        <dbReference type="SAM" id="Phobius"/>
    </source>
</evidence>
<feature type="transmembrane region" description="Helical" evidence="1">
    <location>
        <begin position="506"/>
        <end position="524"/>
    </location>
</feature>
<comment type="caution">
    <text evidence="2">The sequence shown here is derived from an EMBL/GenBank/DDBJ whole genome shotgun (WGS) entry which is preliminary data.</text>
</comment>
<feature type="transmembrane region" description="Helical" evidence="1">
    <location>
        <begin position="123"/>
        <end position="144"/>
    </location>
</feature>
<feature type="transmembrane region" description="Helical" evidence="1">
    <location>
        <begin position="407"/>
        <end position="425"/>
    </location>
</feature>
<feature type="transmembrane region" description="Helical" evidence="1">
    <location>
        <begin position="791"/>
        <end position="809"/>
    </location>
</feature>
<feature type="transmembrane region" description="Helical" evidence="1">
    <location>
        <begin position="95"/>
        <end position="116"/>
    </location>
</feature>
<gene>
    <name evidence="2" type="ORF">E0486_01965</name>
</gene>